<feature type="compositionally biased region" description="Acidic residues" evidence="1">
    <location>
        <begin position="30"/>
        <end position="39"/>
    </location>
</feature>
<evidence type="ECO:0000256" key="1">
    <source>
        <dbReference type="SAM" id="MobiDB-lite"/>
    </source>
</evidence>
<feature type="compositionally biased region" description="Acidic residues" evidence="1">
    <location>
        <begin position="47"/>
        <end position="56"/>
    </location>
</feature>
<dbReference type="AlphaFoldDB" id="A0A5B0NCI8"/>
<protein>
    <submittedName>
        <fullName evidence="2">Uncharacterized protein</fullName>
    </submittedName>
</protein>
<accession>A0A5B0NCI8</accession>
<reference evidence="2 3" key="1">
    <citation type="submission" date="2019-05" db="EMBL/GenBank/DDBJ databases">
        <title>Emergence of the Ug99 lineage of the wheat stem rust pathogen through somatic hybridization.</title>
        <authorList>
            <person name="Li F."/>
            <person name="Upadhyaya N.M."/>
            <person name="Sperschneider J."/>
            <person name="Matny O."/>
            <person name="Nguyen-Phuc H."/>
            <person name="Mago R."/>
            <person name="Raley C."/>
            <person name="Miller M.E."/>
            <person name="Silverstein K.A.T."/>
            <person name="Henningsen E."/>
            <person name="Hirsch C.D."/>
            <person name="Visser B."/>
            <person name="Pretorius Z.A."/>
            <person name="Steffenson B.J."/>
            <person name="Schwessinger B."/>
            <person name="Dodds P.N."/>
            <person name="Figueroa M."/>
        </authorList>
    </citation>
    <scope>NUCLEOTIDE SEQUENCE [LARGE SCALE GENOMIC DNA]</scope>
    <source>
        <strain evidence="2">21-0</strain>
    </source>
</reference>
<dbReference type="OrthoDB" id="2506783at2759"/>
<feature type="region of interest" description="Disordered" evidence="1">
    <location>
        <begin position="1"/>
        <end position="84"/>
    </location>
</feature>
<evidence type="ECO:0000313" key="3">
    <source>
        <dbReference type="Proteomes" id="UP000324748"/>
    </source>
</evidence>
<proteinExistence type="predicted"/>
<keyword evidence="3" id="KW-1185">Reference proteome</keyword>
<comment type="caution">
    <text evidence="2">The sequence shown here is derived from an EMBL/GenBank/DDBJ whole genome shotgun (WGS) entry which is preliminary data.</text>
</comment>
<dbReference type="EMBL" id="VSWC01000105">
    <property type="protein sequence ID" value="KAA1087025.1"/>
    <property type="molecule type" value="Genomic_DNA"/>
</dbReference>
<sequence length="463" mass="52894">MDPNANWPEGMYYDENAGAPSGSYEQTEQSFDDQVDGETELFSPLSDESDESDNEEDNPHIEPQLHAQKKKRNQKKNEKNRIVKQQTKKVLEVATTSQLPSHTSTESRSIVEFVKFMMGCPSRNFELPPAPTPQEVETWTHWADNRQEQITNHLDRYIERKNPKNATERKFLVTQELQRIKQMALPTKYSPARTVRNSNISVTVKNTCDHEFKSNGFPRITFDWSDPDLENSDWNSATASILASNWAKWTPKTRALPKDSNINVTGVIGRWLVTMKKETKRKALRKNGANITDPSVEQMNAKRKQSRKKVGELRFKTASTLFPDHPEIWACFTDVNGVSDYECDEDIRIPPRRINPAWRSAVFAELTHEIDVATIQLAPQRSKTSIAGRLARRGPREATNEEAEAEVVPMNYPVDAYAAEFLGQLSLLQRQQMGIQDDELAYSFTTALTDLRKKTRSSNSMIE</sequence>
<dbReference type="Proteomes" id="UP000324748">
    <property type="component" value="Unassembled WGS sequence"/>
</dbReference>
<gene>
    <name evidence="2" type="ORF">PGT21_019864</name>
</gene>
<evidence type="ECO:0000313" key="2">
    <source>
        <dbReference type="EMBL" id="KAA1087025.1"/>
    </source>
</evidence>
<name>A0A5B0NCI8_PUCGR</name>
<organism evidence="2 3">
    <name type="scientific">Puccinia graminis f. sp. tritici</name>
    <dbReference type="NCBI Taxonomy" id="56615"/>
    <lineage>
        <taxon>Eukaryota</taxon>
        <taxon>Fungi</taxon>
        <taxon>Dikarya</taxon>
        <taxon>Basidiomycota</taxon>
        <taxon>Pucciniomycotina</taxon>
        <taxon>Pucciniomycetes</taxon>
        <taxon>Pucciniales</taxon>
        <taxon>Pucciniaceae</taxon>
        <taxon>Puccinia</taxon>
    </lineage>
</organism>